<dbReference type="PANTHER" id="PTHR30483">
    <property type="entry name" value="LEUCINE-SPECIFIC-BINDING PROTEIN"/>
    <property type="match status" value="1"/>
</dbReference>
<dbReference type="Gene3D" id="3.40.50.2300">
    <property type="match status" value="1"/>
</dbReference>
<feature type="signal peptide" evidence="1">
    <location>
        <begin position="1"/>
        <end position="27"/>
    </location>
</feature>
<dbReference type="OrthoDB" id="5644586at2"/>
<evidence type="ECO:0000313" key="2">
    <source>
        <dbReference type="EMBL" id="KTC74939.1"/>
    </source>
</evidence>
<evidence type="ECO:0000313" key="3">
    <source>
        <dbReference type="Proteomes" id="UP000054695"/>
    </source>
</evidence>
<protein>
    <submittedName>
        <fullName evidence="2">Branched-chain amino acid ABC transporter substrate-binding protein</fullName>
    </submittedName>
</protein>
<organism evidence="2 3">
    <name type="scientific">Legionella bozemanae</name>
    <name type="common">Fluoribacter bozemanae</name>
    <dbReference type="NCBI Taxonomy" id="447"/>
    <lineage>
        <taxon>Bacteria</taxon>
        <taxon>Pseudomonadati</taxon>
        <taxon>Pseudomonadota</taxon>
        <taxon>Gammaproteobacteria</taxon>
        <taxon>Legionellales</taxon>
        <taxon>Legionellaceae</taxon>
        <taxon>Legionella</taxon>
    </lineage>
</organism>
<feature type="chain" id="PRO_5006911298" evidence="1">
    <location>
        <begin position="28"/>
        <end position="246"/>
    </location>
</feature>
<name>A0A0W0RV59_LEGBO</name>
<dbReference type="SUPFAM" id="SSF53822">
    <property type="entry name" value="Periplasmic binding protein-like I"/>
    <property type="match status" value="1"/>
</dbReference>
<comment type="caution">
    <text evidence="2">The sequence shown here is derived from an EMBL/GenBank/DDBJ whole genome shotgun (WGS) entry which is preliminary data.</text>
</comment>
<dbReference type="InterPro" id="IPR028082">
    <property type="entry name" value="Peripla_BP_I"/>
</dbReference>
<gene>
    <name evidence="2" type="ORF">Lboz_0926</name>
</gene>
<dbReference type="AlphaFoldDB" id="A0A0W0RV59"/>
<dbReference type="Proteomes" id="UP000054695">
    <property type="component" value="Unassembled WGS sequence"/>
</dbReference>
<dbReference type="PATRIC" id="fig|447.4.peg.1001"/>
<evidence type="ECO:0000256" key="1">
    <source>
        <dbReference type="SAM" id="SignalP"/>
    </source>
</evidence>
<accession>A0A0W0RV59</accession>
<dbReference type="STRING" id="447.Lboz_0926"/>
<sequence length="246" mass="27192">MNYFLSKIYTVLGAFFVLLVAVSFCDAAPGMDEAQDKTKMTINVGIYAPFSNESAYIGRNMLGAMEIARDQLKSSEINYEFYTLDKMPNNARTAKTVQKFIEAHHINVLLTEGTESGTLVAPLAKKNNIIHFCLTEDTIIADGKNNFKAQSPNHKQAAVLTQSMKPEFIAQFKQEYLSHPVSEAGYAFDLFHLLHSSALLALKTHSDFSSQAIATHLLALESGIGVMGRFNLDKNGVSYKKQILTA</sequence>
<keyword evidence="1" id="KW-0732">Signal</keyword>
<dbReference type="PANTHER" id="PTHR30483:SF6">
    <property type="entry name" value="PERIPLASMIC BINDING PROTEIN OF ABC TRANSPORTER FOR NATURAL AMINO ACIDS"/>
    <property type="match status" value="1"/>
</dbReference>
<dbReference type="EMBL" id="LNXU01000012">
    <property type="protein sequence ID" value="KTC74939.1"/>
    <property type="molecule type" value="Genomic_DNA"/>
</dbReference>
<dbReference type="RefSeq" id="WP_058458614.1">
    <property type="nucleotide sequence ID" value="NZ_CAAAIY010000004.1"/>
</dbReference>
<reference evidence="2 3" key="1">
    <citation type="submission" date="2015-11" db="EMBL/GenBank/DDBJ databases">
        <title>Genomic analysis of 38 Legionella species identifies large and diverse effector repertoires.</title>
        <authorList>
            <person name="Burstein D."/>
            <person name="Amaro F."/>
            <person name="Zusman T."/>
            <person name="Lifshitz Z."/>
            <person name="Cohen O."/>
            <person name="Gilbert J.A."/>
            <person name="Pupko T."/>
            <person name="Shuman H.A."/>
            <person name="Segal G."/>
        </authorList>
    </citation>
    <scope>NUCLEOTIDE SEQUENCE [LARGE SCALE GENOMIC DNA]</scope>
    <source>
        <strain evidence="2 3">WIGA</strain>
    </source>
</reference>
<dbReference type="InterPro" id="IPR051010">
    <property type="entry name" value="BCAA_transport"/>
</dbReference>
<proteinExistence type="predicted"/>
<keyword evidence="3" id="KW-1185">Reference proteome</keyword>